<gene>
    <name evidence="2" type="ORF">LCGC14_1604770</name>
</gene>
<evidence type="ECO:0000313" key="2">
    <source>
        <dbReference type="EMBL" id="KKM24473.1"/>
    </source>
</evidence>
<proteinExistence type="predicted"/>
<organism evidence="2">
    <name type="scientific">marine sediment metagenome</name>
    <dbReference type="NCBI Taxonomy" id="412755"/>
    <lineage>
        <taxon>unclassified sequences</taxon>
        <taxon>metagenomes</taxon>
        <taxon>ecological metagenomes</taxon>
    </lineage>
</organism>
<reference evidence="2" key="1">
    <citation type="journal article" date="2015" name="Nature">
        <title>Complex archaea that bridge the gap between prokaryotes and eukaryotes.</title>
        <authorList>
            <person name="Spang A."/>
            <person name="Saw J.H."/>
            <person name="Jorgensen S.L."/>
            <person name="Zaremba-Niedzwiedzka K."/>
            <person name="Martijn J."/>
            <person name="Lind A.E."/>
            <person name="van Eijk R."/>
            <person name="Schleper C."/>
            <person name="Guy L."/>
            <person name="Ettema T.J."/>
        </authorList>
    </citation>
    <scope>NUCLEOTIDE SEQUENCE</scope>
</reference>
<dbReference type="AlphaFoldDB" id="A0A0F9KQU7"/>
<accession>A0A0F9KQU7</accession>
<comment type="caution">
    <text evidence="2">The sequence shown here is derived from an EMBL/GenBank/DDBJ whole genome shotgun (WGS) entry which is preliminary data.</text>
</comment>
<keyword evidence="1" id="KW-1133">Transmembrane helix</keyword>
<keyword evidence="1" id="KW-0472">Membrane</keyword>
<sequence>MMKDAKRINYLKAVLLLCYTAEWVLVGFIYGCLYSIWCLE</sequence>
<name>A0A0F9KQU7_9ZZZZ</name>
<evidence type="ECO:0000256" key="1">
    <source>
        <dbReference type="SAM" id="Phobius"/>
    </source>
</evidence>
<feature type="transmembrane region" description="Helical" evidence="1">
    <location>
        <begin position="12"/>
        <end position="37"/>
    </location>
</feature>
<keyword evidence="1" id="KW-0812">Transmembrane</keyword>
<protein>
    <submittedName>
        <fullName evidence="2">Uncharacterized protein</fullName>
    </submittedName>
</protein>
<dbReference type="EMBL" id="LAZR01012916">
    <property type="protein sequence ID" value="KKM24473.1"/>
    <property type="molecule type" value="Genomic_DNA"/>
</dbReference>